<organism evidence="1 2">
    <name type="scientific">Trichoplusia ni single nucleopolyhedrovirus</name>
    <dbReference type="NCBI Taxonomy" id="332054"/>
    <lineage>
        <taxon>Viruses</taxon>
        <taxon>Viruses incertae sedis</taxon>
        <taxon>Naldaviricetes</taxon>
        <taxon>Lefavirales</taxon>
        <taxon>Baculoviridae</taxon>
        <taxon>Alphabaculovirus</taxon>
        <taxon>Alphabaculovirus trini</taxon>
    </lineage>
</organism>
<dbReference type="EMBL" id="DQ017380">
    <property type="protein sequence ID" value="AAZ67504.1"/>
    <property type="molecule type" value="Genomic_DNA"/>
</dbReference>
<evidence type="ECO:0000313" key="1">
    <source>
        <dbReference type="EMBL" id="AAZ67504.1"/>
    </source>
</evidence>
<reference evidence="1 2" key="1">
    <citation type="journal article" date="2005" name="Virology">
        <title>Sequence analysis of the complete genome of Trichoplusia ni single nucleopolyhedrovirus and the identification of a baculoviral photolyase gene.</title>
        <authorList>
            <person name="Willis L.G."/>
            <person name="Seipp R."/>
            <person name="Siepp R."/>
            <person name="Stewart T.M."/>
            <person name="Erlandson M.A."/>
            <person name="Theilmann D.A."/>
        </authorList>
    </citation>
    <scope>NUCLEOTIDE SEQUENCE [LARGE SCALE GENOMIC DNA]</scope>
</reference>
<dbReference type="KEGG" id="vg:5142067"/>
<proteinExistence type="predicted"/>
<name>Q461T2_9ABAC</name>
<accession>Q461T2</accession>
<protein>
    <submittedName>
        <fullName evidence="1">Uncharacterized protein</fullName>
    </submittedName>
</protein>
<dbReference type="RefSeq" id="YP_309023.1">
    <property type="nucleotide sequence ID" value="NC_007383.1"/>
</dbReference>
<dbReference type="GeneID" id="5142067"/>
<sequence>MITVFFVFQSKKLREFVLYYKGINTLFCNQTACRHFICAGVVGCADLVYKRLVFIVMYTTTRTSAKSCRR</sequence>
<evidence type="ECO:0000313" key="2">
    <source>
        <dbReference type="Proteomes" id="UP000207582"/>
    </source>
</evidence>
<keyword evidence="2" id="KW-1185">Reference proteome</keyword>
<dbReference type="Proteomes" id="UP000207582">
    <property type="component" value="Segment"/>
</dbReference>